<sequence>MGYKFMHLTNTVMRLSVHYFFLSDKVILIKENKTWEDALYYCRDHYHDLVTITSLDEQKRVEQEARFASTDYVWMGLHYACTLDLWFWVNDKVVRYKNWASGEPEDNCDMSGAMEKGGEHRWKKMTDLNVFNFLCSKP</sequence>
<evidence type="ECO:0000313" key="2">
    <source>
        <dbReference type="Ensembl" id="ENSCVAP00000024475.1"/>
    </source>
</evidence>
<proteinExistence type="predicted"/>
<dbReference type="SMART" id="SM00034">
    <property type="entry name" value="CLECT"/>
    <property type="match status" value="1"/>
</dbReference>
<reference evidence="2" key="1">
    <citation type="submission" date="2025-08" db="UniProtKB">
        <authorList>
            <consortium name="Ensembl"/>
        </authorList>
    </citation>
    <scope>IDENTIFICATION</scope>
</reference>
<dbReference type="CDD" id="cd00037">
    <property type="entry name" value="CLECT"/>
    <property type="match status" value="1"/>
</dbReference>
<dbReference type="Proteomes" id="UP000265020">
    <property type="component" value="Unassembled WGS sequence"/>
</dbReference>
<dbReference type="Pfam" id="PF00059">
    <property type="entry name" value="Lectin_C"/>
    <property type="match status" value="1"/>
</dbReference>
<dbReference type="Ensembl" id="ENSCVAT00000004088.1">
    <property type="protein sequence ID" value="ENSCVAP00000024475.1"/>
    <property type="gene ID" value="ENSCVAG00000000700.1"/>
</dbReference>
<name>A0A3Q2GF51_CYPVA</name>
<dbReference type="InterPro" id="IPR001304">
    <property type="entry name" value="C-type_lectin-like"/>
</dbReference>
<dbReference type="AlphaFoldDB" id="A0A3Q2GF51"/>
<dbReference type="PANTHER" id="PTHR45784:SF3">
    <property type="entry name" value="C-TYPE LECTIN DOMAIN FAMILY 4 MEMBER K-LIKE-RELATED"/>
    <property type="match status" value="1"/>
</dbReference>
<organism evidence="2 3">
    <name type="scientific">Cyprinodon variegatus</name>
    <name type="common">Sheepshead minnow</name>
    <dbReference type="NCBI Taxonomy" id="28743"/>
    <lineage>
        <taxon>Eukaryota</taxon>
        <taxon>Metazoa</taxon>
        <taxon>Chordata</taxon>
        <taxon>Craniata</taxon>
        <taxon>Vertebrata</taxon>
        <taxon>Euteleostomi</taxon>
        <taxon>Actinopterygii</taxon>
        <taxon>Neopterygii</taxon>
        <taxon>Teleostei</taxon>
        <taxon>Neoteleostei</taxon>
        <taxon>Acanthomorphata</taxon>
        <taxon>Ovalentaria</taxon>
        <taxon>Atherinomorphae</taxon>
        <taxon>Cyprinodontiformes</taxon>
        <taxon>Cyprinodontidae</taxon>
        <taxon>Cyprinodon</taxon>
    </lineage>
</organism>
<dbReference type="OMA" id="CFFFMAD"/>
<reference evidence="2" key="2">
    <citation type="submission" date="2025-09" db="UniProtKB">
        <authorList>
            <consortium name="Ensembl"/>
        </authorList>
    </citation>
    <scope>IDENTIFICATION</scope>
</reference>
<protein>
    <recommendedName>
        <fullName evidence="1">C-type lectin domain-containing protein</fullName>
    </recommendedName>
</protein>
<dbReference type="GeneTree" id="ENSGT00940000173660"/>
<evidence type="ECO:0000259" key="1">
    <source>
        <dbReference type="PROSITE" id="PS50041"/>
    </source>
</evidence>
<accession>A0A3Q2GF51</accession>
<keyword evidence="3" id="KW-1185">Reference proteome</keyword>
<feature type="domain" description="C-type lectin" evidence="1">
    <location>
        <begin position="19"/>
        <end position="136"/>
    </location>
</feature>
<dbReference type="InterPro" id="IPR016186">
    <property type="entry name" value="C-type_lectin-like/link_sf"/>
</dbReference>
<dbReference type="Gene3D" id="3.10.100.10">
    <property type="entry name" value="Mannose-Binding Protein A, subunit A"/>
    <property type="match status" value="1"/>
</dbReference>
<dbReference type="PROSITE" id="PS50041">
    <property type="entry name" value="C_TYPE_LECTIN_2"/>
    <property type="match status" value="1"/>
</dbReference>
<evidence type="ECO:0000313" key="3">
    <source>
        <dbReference type="Proteomes" id="UP000265020"/>
    </source>
</evidence>
<dbReference type="SUPFAM" id="SSF56436">
    <property type="entry name" value="C-type lectin-like"/>
    <property type="match status" value="1"/>
</dbReference>
<dbReference type="InterPro" id="IPR016187">
    <property type="entry name" value="CTDL_fold"/>
</dbReference>
<dbReference type="PANTHER" id="PTHR45784">
    <property type="entry name" value="C-TYPE LECTIN DOMAIN FAMILY 20 MEMBER A-RELATED"/>
    <property type="match status" value="1"/>
</dbReference>